<dbReference type="GO" id="GO:0043190">
    <property type="term" value="C:ATP-binding cassette (ABC) transporter complex"/>
    <property type="evidence" value="ECO:0007669"/>
    <property type="project" value="InterPro"/>
</dbReference>
<gene>
    <name evidence="5" type="ORF">J4203_02195</name>
</gene>
<proteinExistence type="inferred from homology"/>
<dbReference type="PANTHER" id="PTHR30290">
    <property type="entry name" value="PERIPLASMIC BINDING COMPONENT OF ABC TRANSPORTER"/>
    <property type="match status" value="1"/>
</dbReference>
<evidence type="ECO:0000256" key="2">
    <source>
        <dbReference type="ARBA" id="ARBA00022448"/>
    </source>
</evidence>
<dbReference type="InterPro" id="IPR030678">
    <property type="entry name" value="Peptide/Ni-bd"/>
</dbReference>
<dbReference type="GO" id="GO:0042597">
    <property type="term" value="C:periplasmic space"/>
    <property type="evidence" value="ECO:0007669"/>
    <property type="project" value="UniProtKB-ARBA"/>
</dbReference>
<dbReference type="FunFam" id="3.10.105.10:FF:000006">
    <property type="entry name" value="Peptide ABC transporter substrate-binding protein"/>
    <property type="match status" value="1"/>
</dbReference>
<dbReference type="GO" id="GO:1904680">
    <property type="term" value="F:peptide transmembrane transporter activity"/>
    <property type="evidence" value="ECO:0007669"/>
    <property type="project" value="TreeGrafter"/>
</dbReference>
<comment type="similarity">
    <text evidence="1">Belongs to the bacterial solute-binding protein 5 family.</text>
</comment>
<dbReference type="CDD" id="cd08514">
    <property type="entry name" value="PBP2_AppA_like"/>
    <property type="match status" value="1"/>
</dbReference>
<name>A0A8T4LAP2_9ARCH</name>
<dbReference type="PANTHER" id="PTHR30290:SF9">
    <property type="entry name" value="OLIGOPEPTIDE-BINDING PROTEIN APPA"/>
    <property type="match status" value="1"/>
</dbReference>
<evidence type="ECO:0000313" key="6">
    <source>
        <dbReference type="Proteomes" id="UP000678237"/>
    </source>
</evidence>
<dbReference type="Pfam" id="PF00496">
    <property type="entry name" value="SBP_bac_5"/>
    <property type="match status" value="1"/>
</dbReference>
<feature type="domain" description="Solute-binding protein family 5" evidence="4">
    <location>
        <begin position="72"/>
        <end position="434"/>
    </location>
</feature>
<evidence type="ECO:0000256" key="3">
    <source>
        <dbReference type="ARBA" id="ARBA00022729"/>
    </source>
</evidence>
<sequence length="526" mass="58461">MRFLFALALLLSLAGCSAPSQGSSLSASNALVWGSIGDAKTLNPLLSSDSASSDVIGLVFDGLIGVNPKTLEPYPRLAESWNVSEDGLTYTFTLRPGLRFQDGGLFSSADVKFTFDRLLDPATDSPYKDAVQYLERVEAPDASTVVFHLSKPDCSFLLTTGFGVLPRHLLEGRNINTAAFNSHPVGSGPFRFSEWKPDELIRVSAFDGFFSGKPYLDEIIYKVVPDNLVIQEQLITGEIDLAGIEPEQVPRFRQNKNLDVYVYSTNNYTFMGFNLLHPFFRDQRVRKAFSHAIDLEALTESTMLGYGETANGPLSPVSWAFNPDVKPPAFNPDLALGLLREAGFADSDGDGVLDKEGKPFSFELLTNKGNKQREKAAVIIQYYLKKIGVQARVSVLEWPTFLDQVNRKRFDAVILGWSLGLDPDASGIWHSKKAGKYNFVSYANPEVDQVLDEALIVPGCAEEKRKPLYWRFQELIAEDQPYVFLFYGSSTVGVNKRFTADDGILASPLGLLWNIERWKLKPEYAE</sequence>
<dbReference type="EMBL" id="JAGVWE010000002">
    <property type="protein sequence ID" value="MBS3062659.1"/>
    <property type="molecule type" value="Genomic_DNA"/>
</dbReference>
<dbReference type="SUPFAM" id="SSF53850">
    <property type="entry name" value="Periplasmic binding protein-like II"/>
    <property type="match status" value="1"/>
</dbReference>
<dbReference type="InterPro" id="IPR000914">
    <property type="entry name" value="SBP_5_dom"/>
</dbReference>
<protein>
    <submittedName>
        <fullName evidence="5">Peptide-binding protein</fullName>
    </submittedName>
</protein>
<evidence type="ECO:0000256" key="1">
    <source>
        <dbReference type="ARBA" id="ARBA00005695"/>
    </source>
</evidence>
<reference evidence="5" key="2">
    <citation type="submission" date="2021-05" db="EMBL/GenBank/DDBJ databases">
        <title>Protein family content uncovers lineage relationships and bacterial pathway maintenance mechanisms in DPANN archaea.</title>
        <authorList>
            <person name="Castelle C.J."/>
            <person name="Meheust R."/>
            <person name="Jaffe A.L."/>
            <person name="Seitz K."/>
            <person name="Gong X."/>
            <person name="Baker B.J."/>
            <person name="Banfield J.F."/>
        </authorList>
    </citation>
    <scope>NUCLEOTIDE SEQUENCE</scope>
    <source>
        <strain evidence="5">RIFCSPLOWO2_01_FULL_58_19</strain>
    </source>
</reference>
<keyword evidence="2" id="KW-0813">Transport</keyword>
<evidence type="ECO:0000313" key="5">
    <source>
        <dbReference type="EMBL" id="MBS3062659.1"/>
    </source>
</evidence>
<dbReference type="Gene3D" id="3.40.190.10">
    <property type="entry name" value="Periplasmic binding protein-like II"/>
    <property type="match status" value="1"/>
</dbReference>
<organism evidence="5 6">
    <name type="scientific">Candidatus Iainarchaeum sp</name>
    <dbReference type="NCBI Taxonomy" id="3101447"/>
    <lineage>
        <taxon>Archaea</taxon>
        <taxon>Candidatus Iainarchaeota</taxon>
        <taxon>Candidatus Iainarchaeia</taxon>
        <taxon>Candidatus Iainarchaeales</taxon>
        <taxon>Candidatus Iainarchaeaceae</taxon>
        <taxon>Candidatus Iainarchaeum</taxon>
    </lineage>
</organism>
<comment type="caution">
    <text evidence="5">The sequence shown here is derived from an EMBL/GenBank/DDBJ whole genome shotgun (WGS) entry which is preliminary data.</text>
</comment>
<dbReference type="AlphaFoldDB" id="A0A8T4LAP2"/>
<dbReference type="InterPro" id="IPR039424">
    <property type="entry name" value="SBP_5"/>
</dbReference>
<dbReference type="Proteomes" id="UP000678237">
    <property type="component" value="Unassembled WGS sequence"/>
</dbReference>
<dbReference type="GO" id="GO:0015833">
    <property type="term" value="P:peptide transport"/>
    <property type="evidence" value="ECO:0007669"/>
    <property type="project" value="TreeGrafter"/>
</dbReference>
<dbReference type="PROSITE" id="PS51257">
    <property type="entry name" value="PROKAR_LIPOPROTEIN"/>
    <property type="match status" value="1"/>
</dbReference>
<reference evidence="5" key="1">
    <citation type="submission" date="2021-03" db="EMBL/GenBank/DDBJ databases">
        <authorList>
            <person name="Jaffe A."/>
        </authorList>
    </citation>
    <scope>NUCLEOTIDE SEQUENCE</scope>
    <source>
        <strain evidence="5">RIFCSPLOWO2_01_FULL_58_19</strain>
    </source>
</reference>
<dbReference type="Gene3D" id="3.10.105.10">
    <property type="entry name" value="Dipeptide-binding Protein, Domain 3"/>
    <property type="match status" value="1"/>
</dbReference>
<dbReference type="PIRSF" id="PIRSF002741">
    <property type="entry name" value="MppA"/>
    <property type="match status" value="1"/>
</dbReference>
<evidence type="ECO:0000259" key="4">
    <source>
        <dbReference type="Pfam" id="PF00496"/>
    </source>
</evidence>
<dbReference type="Gene3D" id="3.90.76.10">
    <property type="entry name" value="Dipeptide-binding Protein, Domain 1"/>
    <property type="match status" value="1"/>
</dbReference>
<accession>A0A8T4LAP2</accession>
<keyword evidence="3" id="KW-0732">Signal</keyword>